<accession>A0A8H7S9X1</accession>
<feature type="transmembrane region" description="Helical" evidence="6">
    <location>
        <begin position="152"/>
        <end position="171"/>
    </location>
</feature>
<comment type="similarity">
    <text evidence="2">Belongs to the multi antimicrobial extrusion (MATE) (TC 2.A.66.1) family.</text>
</comment>
<dbReference type="OrthoDB" id="2126698at2759"/>
<dbReference type="GO" id="GO:0042910">
    <property type="term" value="F:xenobiotic transmembrane transporter activity"/>
    <property type="evidence" value="ECO:0007669"/>
    <property type="project" value="InterPro"/>
</dbReference>
<evidence type="ECO:0000256" key="2">
    <source>
        <dbReference type="ARBA" id="ARBA00010199"/>
    </source>
</evidence>
<reference evidence="7 8" key="1">
    <citation type="submission" date="2020-12" db="EMBL/GenBank/DDBJ databases">
        <title>Metabolic potential, ecology and presence of endohyphal bacteria is reflected in genomic diversity of Mucoromycotina.</title>
        <authorList>
            <person name="Muszewska A."/>
            <person name="Okrasinska A."/>
            <person name="Steczkiewicz K."/>
            <person name="Drgas O."/>
            <person name="Orlowska M."/>
            <person name="Perlinska-Lenart U."/>
            <person name="Aleksandrzak-Piekarczyk T."/>
            <person name="Szatraj K."/>
            <person name="Zielenkiewicz U."/>
            <person name="Pilsyk S."/>
            <person name="Malc E."/>
            <person name="Mieczkowski P."/>
            <person name="Kruszewska J.S."/>
            <person name="Biernat P."/>
            <person name="Pawlowska J."/>
        </authorList>
    </citation>
    <scope>NUCLEOTIDE SEQUENCE [LARGE SCALE GENOMIC DNA]</scope>
    <source>
        <strain evidence="7 8">CBS 142.35</strain>
    </source>
</reference>
<dbReference type="CDD" id="cd13132">
    <property type="entry name" value="MATE_eukaryotic"/>
    <property type="match status" value="1"/>
</dbReference>
<feature type="transmembrane region" description="Helical" evidence="6">
    <location>
        <begin position="54"/>
        <end position="72"/>
    </location>
</feature>
<dbReference type="InterPro" id="IPR045069">
    <property type="entry name" value="MATE_euk"/>
</dbReference>
<dbReference type="InterPro" id="IPR002528">
    <property type="entry name" value="MATE_fam"/>
</dbReference>
<dbReference type="GO" id="GO:0015297">
    <property type="term" value="F:antiporter activity"/>
    <property type="evidence" value="ECO:0007669"/>
    <property type="project" value="InterPro"/>
</dbReference>
<dbReference type="Pfam" id="PF01554">
    <property type="entry name" value="MatE"/>
    <property type="match status" value="2"/>
</dbReference>
<feature type="transmembrane region" description="Helical" evidence="6">
    <location>
        <begin position="92"/>
        <end position="109"/>
    </location>
</feature>
<gene>
    <name evidence="7" type="ORF">INT45_010294</name>
</gene>
<proteinExistence type="inferred from homology"/>
<feature type="transmembrane region" description="Helical" evidence="6">
    <location>
        <begin position="344"/>
        <end position="366"/>
    </location>
</feature>
<dbReference type="NCBIfam" id="TIGR00797">
    <property type="entry name" value="matE"/>
    <property type="match status" value="1"/>
</dbReference>
<dbReference type="GO" id="GO:1990961">
    <property type="term" value="P:xenobiotic detoxification by transmembrane export across the plasma membrane"/>
    <property type="evidence" value="ECO:0007669"/>
    <property type="project" value="InterPro"/>
</dbReference>
<evidence type="ECO:0000256" key="5">
    <source>
        <dbReference type="ARBA" id="ARBA00023136"/>
    </source>
</evidence>
<evidence type="ECO:0008006" key="9">
    <source>
        <dbReference type="Google" id="ProtNLM"/>
    </source>
</evidence>
<keyword evidence="4 6" id="KW-1133">Transmembrane helix</keyword>
<evidence type="ECO:0000256" key="6">
    <source>
        <dbReference type="SAM" id="Phobius"/>
    </source>
</evidence>
<keyword evidence="8" id="KW-1185">Reference proteome</keyword>
<feature type="transmembrane region" description="Helical" evidence="6">
    <location>
        <begin position="372"/>
        <end position="394"/>
    </location>
</feature>
<comment type="caution">
    <text evidence="7">The sequence shown here is derived from an EMBL/GenBank/DDBJ whole genome shotgun (WGS) entry which is preliminary data.</text>
</comment>
<feature type="transmembrane region" description="Helical" evidence="6">
    <location>
        <begin position="275"/>
        <end position="294"/>
    </location>
</feature>
<name>A0A8H7S9X1_9FUNG</name>
<dbReference type="GO" id="GO:0016020">
    <property type="term" value="C:membrane"/>
    <property type="evidence" value="ECO:0007669"/>
    <property type="project" value="UniProtKB-SubCell"/>
</dbReference>
<dbReference type="AlphaFoldDB" id="A0A8H7S9X1"/>
<dbReference type="PANTHER" id="PTHR11206">
    <property type="entry name" value="MULTIDRUG RESISTANCE PROTEIN"/>
    <property type="match status" value="1"/>
</dbReference>
<evidence type="ECO:0000256" key="4">
    <source>
        <dbReference type="ARBA" id="ARBA00022989"/>
    </source>
</evidence>
<feature type="transmembrane region" description="Helical" evidence="6">
    <location>
        <begin position="306"/>
        <end position="332"/>
    </location>
</feature>
<keyword evidence="3 6" id="KW-0812">Transmembrane</keyword>
<comment type="subcellular location">
    <subcellularLocation>
        <location evidence="1">Membrane</location>
        <topology evidence="1">Multi-pass membrane protein</topology>
    </subcellularLocation>
</comment>
<protein>
    <recommendedName>
        <fullName evidence="9">MATE efflux family protein</fullName>
    </recommendedName>
</protein>
<organism evidence="7 8">
    <name type="scientific">Circinella minor</name>
    <dbReference type="NCBI Taxonomy" id="1195481"/>
    <lineage>
        <taxon>Eukaryota</taxon>
        <taxon>Fungi</taxon>
        <taxon>Fungi incertae sedis</taxon>
        <taxon>Mucoromycota</taxon>
        <taxon>Mucoromycotina</taxon>
        <taxon>Mucoromycetes</taxon>
        <taxon>Mucorales</taxon>
        <taxon>Lichtheimiaceae</taxon>
        <taxon>Circinella</taxon>
    </lineage>
</organism>
<dbReference type="EMBL" id="JAEPRB010000027">
    <property type="protein sequence ID" value="KAG2225467.1"/>
    <property type="molecule type" value="Genomic_DNA"/>
</dbReference>
<evidence type="ECO:0000256" key="1">
    <source>
        <dbReference type="ARBA" id="ARBA00004141"/>
    </source>
</evidence>
<evidence type="ECO:0000313" key="8">
    <source>
        <dbReference type="Proteomes" id="UP000646827"/>
    </source>
</evidence>
<evidence type="ECO:0000313" key="7">
    <source>
        <dbReference type="EMBL" id="KAG2225467.1"/>
    </source>
</evidence>
<keyword evidence="5 6" id="KW-0472">Membrane</keyword>
<feature type="transmembrane region" description="Helical" evidence="6">
    <location>
        <begin position="121"/>
        <end position="140"/>
    </location>
</feature>
<sequence>GPTELASSALATIFHMVTGFALTSGATSALDTLCSQAWTGAQDRRLVGIHLQRAFVILSLMHIPIAVIWLNANRIFLAIGQDPEVALYSAIYLRYYLIGAPAVAYVDALRKYLQAMGIMNGSTYVLMIVTPIHILLVYVLTFSEVFNLGFDGVPLATSLTNWLMFLLLVVYTRFTPGYYEGWGGWTYACLSDWNTFFRFAIPGMMTGFLELGSTHIISFGASYLGTTELAAQSIFLNINDVCSVIGWGVSGAVATRVGNALGNGRPADAQQAVKSAYGLIFGLTCLLSAVLLVWSDRLGLLFTSDLNIVAALASMIPLMAVSQVFLGLGNVGTGILRAVGRPEVTAWIHVVMYYAIGIPVAYVLAFKAGWQLLGLVTGLCFGIIFSTSGHLLYIHAIDWFTVVQRTQERIQEEETKININELP</sequence>
<feature type="non-terminal residue" evidence="7">
    <location>
        <position position="1"/>
    </location>
</feature>
<dbReference type="Proteomes" id="UP000646827">
    <property type="component" value="Unassembled WGS sequence"/>
</dbReference>
<evidence type="ECO:0000256" key="3">
    <source>
        <dbReference type="ARBA" id="ARBA00022692"/>
    </source>
</evidence>